<evidence type="ECO:0000256" key="5">
    <source>
        <dbReference type="ARBA" id="ARBA00023002"/>
    </source>
</evidence>
<sequence>RDIDLPTKIGPDDVKIKMHTVGICGSDIHYYEHGKIGQWEVKAPMVLGHEGAGTVIEVGGNEKILSVGDRVCIEPQVVDKKSKEYKLGLYNYDQKVKFWATPPIHGCLAPEVVFPGDMVFKIPDHLSFAEGAMVEPLAVGMQGATKAKIIPGQIGLVMGCGPIGLVTALAALAGGCAQVYICDILSEKLKVCENYPNIIPIDLSKEDLAKRIMKDTSGWGVDRFFECSGAVKAYEAIFSCCSPGAHIVLIGNNAVPVPMNWAILFAKGLEFQTVHRYSHQYETSIRLLASGQIDVKPLITETFNFDQSVEAFERAAEHRATDVKLQILVND</sequence>
<comment type="cofactor">
    <cofactor evidence="1">
        <name>Zn(2+)</name>
        <dbReference type="ChEBI" id="CHEBI:29105"/>
    </cofactor>
</comment>
<protein>
    <recommendedName>
        <fullName evidence="9">Enoyl reductase (ER) domain-containing protein</fullName>
    </recommendedName>
</protein>
<evidence type="ECO:0000256" key="1">
    <source>
        <dbReference type="ARBA" id="ARBA00001947"/>
    </source>
</evidence>
<dbReference type="PANTHER" id="PTHR43161:SF9">
    <property type="entry name" value="SORBITOL DEHYDROGENASE"/>
    <property type="match status" value="1"/>
</dbReference>
<dbReference type="GO" id="GO:0016616">
    <property type="term" value="F:oxidoreductase activity, acting on the CH-OH group of donors, NAD or NADP as acceptor"/>
    <property type="evidence" value="ECO:0007669"/>
    <property type="project" value="InterPro"/>
</dbReference>
<evidence type="ECO:0008006" key="9">
    <source>
        <dbReference type="Google" id="ProtNLM"/>
    </source>
</evidence>
<dbReference type="InterPro" id="IPR013149">
    <property type="entry name" value="ADH-like_C"/>
</dbReference>
<dbReference type="SUPFAM" id="SSF51735">
    <property type="entry name" value="NAD(P)-binding Rossmann-fold domains"/>
    <property type="match status" value="1"/>
</dbReference>
<proteinExistence type="inferred from homology"/>
<evidence type="ECO:0000256" key="2">
    <source>
        <dbReference type="ARBA" id="ARBA00008072"/>
    </source>
</evidence>
<dbReference type="Gene3D" id="3.40.50.720">
    <property type="entry name" value="NAD(P)-binding Rossmann-like Domain"/>
    <property type="match status" value="1"/>
</dbReference>
<dbReference type="EMBL" id="UINC01106102">
    <property type="protein sequence ID" value="SVC70528.1"/>
    <property type="molecule type" value="Genomic_DNA"/>
</dbReference>
<evidence type="ECO:0000313" key="8">
    <source>
        <dbReference type="EMBL" id="SVC70528.1"/>
    </source>
</evidence>
<dbReference type="AlphaFoldDB" id="A0A382PCS6"/>
<dbReference type="Pfam" id="PF08240">
    <property type="entry name" value="ADH_N"/>
    <property type="match status" value="1"/>
</dbReference>
<feature type="non-terminal residue" evidence="8">
    <location>
        <position position="1"/>
    </location>
</feature>
<feature type="domain" description="Alcohol dehydrogenase-like N-terminal" evidence="7">
    <location>
        <begin position="10"/>
        <end position="124"/>
    </location>
</feature>
<dbReference type="CDD" id="cd05285">
    <property type="entry name" value="sorbitol_DH"/>
    <property type="match status" value="1"/>
</dbReference>
<dbReference type="SUPFAM" id="SSF50129">
    <property type="entry name" value="GroES-like"/>
    <property type="match status" value="1"/>
</dbReference>
<gene>
    <name evidence="8" type="ORF">METZ01_LOCUS323382</name>
</gene>
<dbReference type="GO" id="GO:0046872">
    <property type="term" value="F:metal ion binding"/>
    <property type="evidence" value="ECO:0007669"/>
    <property type="project" value="UniProtKB-KW"/>
</dbReference>
<dbReference type="PANTHER" id="PTHR43161">
    <property type="entry name" value="SORBITOL DEHYDROGENASE"/>
    <property type="match status" value="1"/>
</dbReference>
<dbReference type="Pfam" id="PF00107">
    <property type="entry name" value="ADH_zinc_N"/>
    <property type="match status" value="1"/>
</dbReference>
<reference evidence="8" key="1">
    <citation type="submission" date="2018-05" db="EMBL/GenBank/DDBJ databases">
        <authorList>
            <person name="Lanie J.A."/>
            <person name="Ng W.-L."/>
            <person name="Kazmierczak K.M."/>
            <person name="Andrzejewski T.M."/>
            <person name="Davidsen T.M."/>
            <person name="Wayne K.J."/>
            <person name="Tettelin H."/>
            <person name="Glass J.I."/>
            <person name="Rusch D."/>
            <person name="Podicherti R."/>
            <person name="Tsui H.-C.T."/>
            <person name="Winkler M.E."/>
        </authorList>
    </citation>
    <scope>NUCLEOTIDE SEQUENCE</scope>
</reference>
<evidence type="ECO:0000256" key="3">
    <source>
        <dbReference type="ARBA" id="ARBA00022723"/>
    </source>
</evidence>
<dbReference type="Gene3D" id="3.90.180.10">
    <property type="entry name" value="Medium-chain alcohol dehydrogenases, catalytic domain"/>
    <property type="match status" value="1"/>
</dbReference>
<evidence type="ECO:0000259" key="7">
    <source>
        <dbReference type="Pfam" id="PF08240"/>
    </source>
</evidence>
<evidence type="ECO:0000259" key="6">
    <source>
        <dbReference type="Pfam" id="PF00107"/>
    </source>
</evidence>
<organism evidence="8">
    <name type="scientific">marine metagenome</name>
    <dbReference type="NCBI Taxonomy" id="408172"/>
    <lineage>
        <taxon>unclassified sequences</taxon>
        <taxon>metagenomes</taxon>
        <taxon>ecological metagenomes</taxon>
    </lineage>
</organism>
<name>A0A382PCS6_9ZZZZ</name>
<feature type="domain" description="Alcohol dehydrogenase-like C-terminal" evidence="6">
    <location>
        <begin position="162"/>
        <end position="289"/>
    </location>
</feature>
<evidence type="ECO:0000256" key="4">
    <source>
        <dbReference type="ARBA" id="ARBA00022833"/>
    </source>
</evidence>
<dbReference type="InterPro" id="IPR045306">
    <property type="entry name" value="SDH-like"/>
</dbReference>
<keyword evidence="4" id="KW-0862">Zinc</keyword>
<keyword evidence="5" id="KW-0560">Oxidoreductase</keyword>
<dbReference type="InterPro" id="IPR011032">
    <property type="entry name" value="GroES-like_sf"/>
</dbReference>
<keyword evidence="3" id="KW-0479">Metal-binding</keyword>
<dbReference type="InterPro" id="IPR036291">
    <property type="entry name" value="NAD(P)-bd_dom_sf"/>
</dbReference>
<accession>A0A382PCS6</accession>
<comment type="similarity">
    <text evidence="2">Belongs to the zinc-containing alcohol dehydrogenase family.</text>
</comment>
<dbReference type="InterPro" id="IPR013154">
    <property type="entry name" value="ADH-like_N"/>
</dbReference>